<organism evidence="7 8">
    <name type="scientific">Alkalicaulis satelles</name>
    <dbReference type="NCBI Taxonomy" id="2609175"/>
    <lineage>
        <taxon>Bacteria</taxon>
        <taxon>Pseudomonadati</taxon>
        <taxon>Pseudomonadota</taxon>
        <taxon>Alphaproteobacteria</taxon>
        <taxon>Maricaulales</taxon>
        <taxon>Maricaulaceae</taxon>
        <taxon>Alkalicaulis</taxon>
    </lineage>
</organism>
<comment type="pathway">
    <text evidence="5">Cofactor biosynthesis; coenzyme A biosynthesis; CoA from (R)-pantothenate: step 5/5.</text>
</comment>
<dbReference type="RefSeq" id="WP_150023098.1">
    <property type="nucleotide sequence ID" value="NZ_VWOJ01000002.1"/>
</dbReference>
<evidence type="ECO:0000256" key="1">
    <source>
        <dbReference type="ARBA" id="ARBA00009018"/>
    </source>
</evidence>
<dbReference type="HAMAP" id="MF_00376">
    <property type="entry name" value="Dephospho_CoA_kinase"/>
    <property type="match status" value="1"/>
</dbReference>
<dbReference type="EC" id="2.7.1.24" evidence="5 6"/>
<dbReference type="Proteomes" id="UP000325122">
    <property type="component" value="Unassembled WGS sequence"/>
</dbReference>
<dbReference type="AlphaFoldDB" id="A0A5M6ZHQ6"/>
<accession>A0A5M6ZHQ6</accession>
<keyword evidence="5" id="KW-0963">Cytoplasm</keyword>
<comment type="subcellular location">
    <subcellularLocation>
        <location evidence="5">Cytoplasm</location>
    </subcellularLocation>
</comment>
<evidence type="ECO:0000256" key="3">
    <source>
        <dbReference type="ARBA" id="ARBA00022840"/>
    </source>
</evidence>
<keyword evidence="5 7" id="KW-0418">Kinase</keyword>
<dbReference type="Pfam" id="PF01121">
    <property type="entry name" value="CoaE"/>
    <property type="match status" value="1"/>
</dbReference>
<keyword evidence="4 5" id="KW-0173">Coenzyme A biosynthesis</keyword>
<evidence type="ECO:0000256" key="2">
    <source>
        <dbReference type="ARBA" id="ARBA00022741"/>
    </source>
</evidence>
<dbReference type="SUPFAM" id="SSF52540">
    <property type="entry name" value="P-loop containing nucleoside triphosphate hydrolases"/>
    <property type="match status" value="1"/>
</dbReference>
<dbReference type="GO" id="GO:0015937">
    <property type="term" value="P:coenzyme A biosynthetic process"/>
    <property type="evidence" value="ECO:0007669"/>
    <property type="project" value="UniProtKB-UniRule"/>
</dbReference>
<comment type="catalytic activity">
    <reaction evidence="5">
        <text>3'-dephospho-CoA + ATP = ADP + CoA + H(+)</text>
        <dbReference type="Rhea" id="RHEA:18245"/>
        <dbReference type="ChEBI" id="CHEBI:15378"/>
        <dbReference type="ChEBI" id="CHEBI:30616"/>
        <dbReference type="ChEBI" id="CHEBI:57287"/>
        <dbReference type="ChEBI" id="CHEBI:57328"/>
        <dbReference type="ChEBI" id="CHEBI:456216"/>
        <dbReference type="EC" id="2.7.1.24"/>
    </reaction>
</comment>
<dbReference type="CDD" id="cd02022">
    <property type="entry name" value="DPCK"/>
    <property type="match status" value="1"/>
</dbReference>
<dbReference type="Gene3D" id="3.40.50.300">
    <property type="entry name" value="P-loop containing nucleotide triphosphate hydrolases"/>
    <property type="match status" value="1"/>
</dbReference>
<comment type="caution">
    <text evidence="7">The sequence shown here is derived from an EMBL/GenBank/DDBJ whole genome shotgun (WGS) entry which is preliminary data.</text>
</comment>
<dbReference type="InterPro" id="IPR001977">
    <property type="entry name" value="Depp_CoAkinase"/>
</dbReference>
<proteinExistence type="inferred from homology"/>
<reference evidence="7 8" key="1">
    <citation type="submission" date="2019-09" db="EMBL/GenBank/DDBJ databases">
        <authorList>
            <person name="Kevbrin V."/>
            <person name="Grouzdev D.S."/>
        </authorList>
    </citation>
    <scope>NUCLEOTIDE SEQUENCE [LARGE SCALE GENOMIC DNA]</scope>
    <source>
        <strain evidence="7 8">G-192</strain>
    </source>
</reference>
<evidence type="ECO:0000256" key="5">
    <source>
        <dbReference type="HAMAP-Rule" id="MF_00376"/>
    </source>
</evidence>
<keyword evidence="3 5" id="KW-0067">ATP-binding</keyword>
<sequence length="199" mass="20802">MIIVGLTGSIGMGKSTTAKLFAEEGAAVFDADAAVAALYAPGGAAVQGVADAFPGCASVETGVDRAALSAALQADPSGFARLEAIVHPLVEAERQAFFARARAEGRTVVVLDVPLLFETGQEDRVHTVVVVSAPHDVQRERVLSRQGMSEAKLKAILARQMDDSLKRGRADFVIDTSQGLDAARLQVRAVMNALTGDQS</sequence>
<dbReference type="GO" id="GO:0005737">
    <property type="term" value="C:cytoplasm"/>
    <property type="evidence" value="ECO:0007669"/>
    <property type="project" value="UniProtKB-SubCell"/>
</dbReference>
<dbReference type="EMBL" id="VWOJ01000002">
    <property type="protein sequence ID" value="KAA5803830.1"/>
    <property type="molecule type" value="Genomic_DNA"/>
</dbReference>
<dbReference type="PANTHER" id="PTHR10695">
    <property type="entry name" value="DEPHOSPHO-COA KINASE-RELATED"/>
    <property type="match status" value="1"/>
</dbReference>
<gene>
    <name evidence="5" type="primary">coaE</name>
    <name evidence="7" type="ORF">F1654_08510</name>
</gene>
<dbReference type="PANTHER" id="PTHR10695:SF46">
    <property type="entry name" value="BIFUNCTIONAL COENZYME A SYNTHASE-RELATED"/>
    <property type="match status" value="1"/>
</dbReference>
<evidence type="ECO:0000256" key="4">
    <source>
        <dbReference type="ARBA" id="ARBA00022993"/>
    </source>
</evidence>
<dbReference type="GO" id="GO:0005524">
    <property type="term" value="F:ATP binding"/>
    <property type="evidence" value="ECO:0007669"/>
    <property type="project" value="UniProtKB-UniRule"/>
</dbReference>
<comment type="function">
    <text evidence="5">Catalyzes the phosphorylation of the 3'-hydroxyl group of dephosphocoenzyme A to form coenzyme A.</text>
</comment>
<comment type="similarity">
    <text evidence="1 5">Belongs to the CoaE family.</text>
</comment>
<protein>
    <recommendedName>
        <fullName evidence="5 6">Dephospho-CoA kinase</fullName>
        <ecNumber evidence="5 6">2.7.1.24</ecNumber>
    </recommendedName>
    <alternativeName>
        <fullName evidence="5">Dephosphocoenzyme A kinase</fullName>
    </alternativeName>
</protein>
<dbReference type="UniPathway" id="UPA00241">
    <property type="reaction ID" value="UER00356"/>
</dbReference>
<keyword evidence="8" id="KW-1185">Reference proteome</keyword>
<dbReference type="PROSITE" id="PS51219">
    <property type="entry name" value="DPCK"/>
    <property type="match status" value="1"/>
</dbReference>
<evidence type="ECO:0000313" key="8">
    <source>
        <dbReference type="Proteomes" id="UP000325122"/>
    </source>
</evidence>
<feature type="binding site" evidence="5">
    <location>
        <begin position="11"/>
        <end position="16"/>
    </location>
    <ligand>
        <name>ATP</name>
        <dbReference type="ChEBI" id="CHEBI:30616"/>
    </ligand>
</feature>
<keyword evidence="2 5" id="KW-0547">Nucleotide-binding</keyword>
<evidence type="ECO:0000313" key="7">
    <source>
        <dbReference type="EMBL" id="KAA5803830.1"/>
    </source>
</evidence>
<dbReference type="NCBIfam" id="TIGR00152">
    <property type="entry name" value="dephospho-CoA kinase"/>
    <property type="match status" value="1"/>
</dbReference>
<name>A0A5M6ZHQ6_9PROT</name>
<dbReference type="GO" id="GO:0004140">
    <property type="term" value="F:dephospho-CoA kinase activity"/>
    <property type="evidence" value="ECO:0007669"/>
    <property type="project" value="UniProtKB-UniRule"/>
</dbReference>
<dbReference type="InterPro" id="IPR027417">
    <property type="entry name" value="P-loop_NTPase"/>
</dbReference>
<evidence type="ECO:0000256" key="6">
    <source>
        <dbReference type="NCBIfam" id="TIGR00152"/>
    </source>
</evidence>
<keyword evidence="5 7" id="KW-0808">Transferase</keyword>